<accession>A0A9P3H587</accession>
<evidence type="ECO:0000256" key="2">
    <source>
        <dbReference type="PIRSR" id="PIRSR602401-1"/>
    </source>
</evidence>
<reference evidence="4" key="2">
    <citation type="journal article" date="2022" name="Microbiol. Resour. Announc.">
        <title>Whole-Genome Sequence of Entomortierella parvispora E1425, a Mucoromycotan Fungus Associated with Burkholderiaceae-Related Endosymbiotic Bacteria.</title>
        <authorList>
            <person name="Herlambang A."/>
            <person name="Guo Y."/>
            <person name="Takashima Y."/>
            <person name="Narisawa K."/>
            <person name="Ohta H."/>
            <person name="Nishizawa T."/>
        </authorList>
    </citation>
    <scope>NUCLEOTIDE SEQUENCE</scope>
    <source>
        <strain evidence="4">E1425</strain>
    </source>
</reference>
<dbReference type="PRINTS" id="PR00385">
    <property type="entry name" value="P450"/>
</dbReference>
<dbReference type="PRINTS" id="PR00463">
    <property type="entry name" value="EP450I"/>
</dbReference>
<dbReference type="InterPro" id="IPR036396">
    <property type="entry name" value="Cyt_P450_sf"/>
</dbReference>
<dbReference type="Proteomes" id="UP000827284">
    <property type="component" value="Unassembled WGS sequence"/>
</dbReference>
<sequence length="566" mass="63898">MTFIKSSLEKAPPVLSLTVALATVLTYGIYKTWLYPFVLDPLTHIPGPKPSKIWFLGNMVGLTKKKPMMALYDWAMQYPGSIYRYYWFTRLTLLTSDPVTVGYVLGKANDNWLKSKGTEDMFEQNLGSSLLSMKGAEHTSHRKYLAKGFKHTYLKSMTVAFQRVAQDLVDEWKKKAAIAGAEDSEPVGGVLPIQDEVKATSSPGTAWELNGKLYKTVDLEPWFYSLTLDSIGEFALGQGFDAIKSPIGEDFESYRIIVESFKVSLLTLLPFSNWIPTRTNRRAWTAVRHFNASMDEIVRTRKQALIKEIEDHNGEFSTDEGATSQKKDMLTMLLVDQLVGEGVSDLQIRHDVFTAIFAGHETTSASLSWTFYQLASNPDIQSRLREETRQLFKDTNGSPLYDDLNSLPYLNAVVRESLRLWSPIPLNLRVSVEDDHLPRAYGQEPLFVPAGTNLQIPMFILQRDPKIWGPDALEFNPDRWLSTDKPCPPYVPPNGLCYFPFYHGKRGCIGNKMATLEIKTHLANLVNQFEFVQTPELQAAKGEIAWQWSVSLKPVPGVHVGVRLAD</sequence>
<name>A0A9P3H587_9FUNG</name>
<keyword evidence="3" id="KW-1133">Transmembrane helix</keyword>
<protein>
    <recommendedName>
        <fullName evidence="6">Cytochrome P450</fullName>
    </recommendedName>
</protein>
<keyword evidence="2" id="KW-0408">Iron</keyword>
<keyword evidence="3" id="KW-0812">Transmembrane</keyword>
<organism evidence="4 5">
    <name type="scientific">Entomortierella parvispora</name>
    <dbReference type="NCBI Taxonomy" id="205924"/>
    <lineage>
        <taxon>Eukaryota</taxon>
        <taxon>Fungi</taxon>
        <taxon>Fungi incertae sedis</taxon>
        <taxon>Mucoromycota</taxon>
        <taxon>Mortierellomycotina</taxon>
        <taxon>Mortierellomycetes</taxon>
        <taxon>Mortierellales</taxon>
        <taxon>Mortierellaceae</taxon>
        <taxon>Entomortierella</taxon>
    </lineage>
</organism>
<dbReference type="PANTHER" id="PTHR24305">
    <property type="entry name" value="CYTOCHROME P450"/>
    <property type="match status" value="1"/>
</dbReference>
<dbReference type="GO" id="GO:0020037">
    <property type="term" value="F:heme binding"/>
    <property type="evidence" value="ECO:0007669"/>
    <property type="project" value="InterPro"/>
</dbReference>
<dbReference type="GO" id="GO:0004497">
    <property type="term" value="F:monooxygenase activity"/>
    <property type="evidence" value="ECO:0007669"/>
    <property type="project" value="InterPro"/>
</dbReference>
<dbReference type="Gene3D" id="1.10.630.10">
    <property type="entry name" value="Cytochrome P450"/>
    <property type="match status" value="1"/>
</dbReference>
<keyword evidence="5" id="KW-1185">Reference proteome</keyword>
<keyword evidence="3" id="KW-0472">Membrane</keyword>
<proteinExistence type="inferred from homology"/>
<comment type="cofactor">
    <cofactor evidence="2">
        <name>heme</name>
        <dbReference type="ChEBI" id="CHEBI:30413"/>
    </cofactor>
</comment>
<dbReference type="InterPro" id="IPR050121">
    <property type="entry name" value="Cytochrome_P450_monoxygenase"/>
</dbReference>
<dbReference type="PANTHER" id="PTHR24305:SF166">
    <property type="entry name" value="CYTOCHROME P450 12A4, MITOCHONDRIAL-RELATED"/>
    <property type="match status" value="1"/>
</dbReference>
<evidence type="ECO:0008006" key="6">
    <source>
        <dbReference type="Google" id="ProtNLM"/>
    </source>
</evidence>
<comment type="caution">
    <text evidence="4">The sequence shown here is derived from an EMBL/GenBank/DDBJ whole genome shotgun (WGS) entry which is preliminary data.</text>
</comment>
<gene>
    <name evidence="4" type="ORF">EMPS_02337</name>
</gene>
<dbReference type="InterPro" id="IPR001128">
    <property type="entry name" value="Cyt_P450"/>
</dbReference>
<reference evidence="4" key="1">
    <citation type="submission" date="2021-11" db="EMBL/GenBank/DDBJ databases">
        <authorList>
            <person name="Herlambang A."/>
            <person name="Guo Y."/>
            <person name="Takashima Y."/>
            <person name="Nishizawa T."/>
        </authorList>
    </citation>
    <scope>NUCLEOTIDE SEQUENCE</scope>
    <source>
        <strain evidence="4">E1425</strain>
    </source>
</reference>
<evidence type="ECO:0000313" key="5">
    <source>
        <dbReference type="Proteomes" id="UP000827284"/>
    </source>
</evidence>
<keyword evidence="2" id="KW-0349">Heme</keyword>
<dbReference type="GO" id="GO:0016705">
    <property type="term" value="F:oxidoreductase activity, acting on paired donors, with incorporation or reduction of molecular oxygen"/>
    <property type="evidence" value="ECO:0007669"/>
    <property type="project" value="InterPro"/>
</dbReference>
<dbReference type="SUPFAM" id="SSF48264">
    <property type="entry name" value="Cytochrome P450"/>
    <property type="match status" value="1"/>
</dbReference>
<dbReference type="Pfam" id="PF00067">
    <property type="entry name" value="p450"/>
    <property type="match status" value="2"/>
</dbReference>
<dbReference type="OrthoDB" id="1470350at2759"/>
<dbReference type="GO" id="GO:0005506">
    <property type="term" value="F:iron ion binding"/>
    <property type="evidence" value="ECO:0007669"/>
    <property type="project" value="InterPro"/>
</dbReference>
<dbReference type="InterPro" id="IPR002401">
    <property type="entry name" value="Cyt_P450_E_grp-I"/>
</dbReference>
<dbReference type="EMBL" id="BQFW01000003">
    <property type="protein sequence ID" value="GJJ69988.1"/>
    <property type="molecule type" value="Genomic_DNA"/>
</dbReference>
<feature type="transmembrane region" description="Helical" evidence="3">
    <location>
        <begin position="12"/>
        <end position="30"/>
    </location>
</feature>
<feature type="binding site" description="axial binding residue" evidence="2">
    <location>
        <position position="508"/>
    </location>
    <ligand>
        <name>heme</name>
        <dbReference type="ChEBI" id="CHEBI:30413"/>
    </ligand>
    <ligandPart>
        <name>Fe</name>
        <dbReference type="ChEBI" id="CHEBI:18248"/>
    </ligandPart>
</feature>
<evidence type="ECO:0000313" key="4">
    <source>
        <dbReference type="EMBL" id="GJJ69988.1"/>
    </source>
</evidence>
<evidence type="ECO:0000256" key="1">
    <source>
        <dbReference type="ARBA" id="ARBA00010617"/>
    </source>
</evidence>
<evidence type="ECO:0000256" key="3">
    <source>
        <dbReference type="SAM" id="Phobius"/>
    </source>
</evidence>
<keyword evidence="2" id="KW-0479">Metal-binding</keyword>
<comment type="similarity">
    <text evidence="1">Belongs to the cytochrome P450 family.</text>
</comment>
<dbReference type="AlphaFoldDB" id="A0A9P3H587"/>